<comment type="caution">
    <text evidence="1">The sequence shown here is derived from an EMBL/GenBank/DDBJ whole genome shotgun (WGS) entry which is preliminary data.</text>
</comment>
<evidence type="ECO:0000313" key="2">
    <source>
        <dbReference type="Proteomes" id="UP001172055"/>
    </source>
</evidence>
<dbReference type="Gene3D" id="1.10.150.240">
    <property type="entry name" value="Putative phosphatase, domain 2"/>
    <property type="match status" value="1"/>
</dbReference>
<organism evidence="1 2">
    <name type="scientific">Planococcus shixiaomingii</name>
    <dbReference type="NCBI Taxonomy" id="3058393"/>
    <lineage>
        <taxon>Bacteria</taxon>
        <taxon>Bacillati</taxon>
        <taxon>Bacillota</taxon>
        <taxon>Bacilli</taxon>
        <taxon>Bacillales</taxon>
        <taxon>Caryophanaceae</taxon>
        <taxon>Planococcus</taxon>
    </lineage>
</organism>
<dbReference type="InterPro" id="IPR036412">
    <property type="entry name" value="HAD-like_sf"/>
</dbReference>
<dbReference type="PANTHER" id="PTHR43434:SF13">
    <property type="entry name" value="PHOSPHOGLYCOLATE PHOSPHATASE"/>
    <property type="match status" value="1"/>
</dbReference>
<dbReference type="SFLD" id="SFLDG01129">
    <property type="entry name" value="C1.5:_HAD__Beta-PGM__Phosphata"/>
    <property type="match status" value="1"/>
</dbReference>
<dbReference type="SFLD" id="SFLDS00003">
    <property type="entry name" value="Haloacid_Dehalogenase"/>
    <property type="match status" value="1"/>
</dbReference>
<dbReference type="SUPFAM" id="SSF56784">
    <property type="entry name" value="HAD-like"/>
    <property type="match status" value="1"/>
</dbReference>
<dbReference type="Gene3D" id="3.40.50.1000">
    <property type="entry name" value="HAD superfamily/HAD-like"/>
    <property type="match status" value="1"/>
</dbReference>
<dbReference type="RefSeq" id="WP_301722636.1">
    <property type="nucleotide sequence ID" value="NZ_JAUJWV010000001.1"/>
</dbReference>
<dbReference type="InterPro" id="IPR023198">
    <property type="entry name" value="PGP-like_dom2"/>
</dbReference>
<dbReference type="InterPro" id="IPR041492">
    <property type="entry name" value="HAD_2"/>
</dbReference>
<dbReference type="InterPro" id="IPR023214">
    <property type="entry name" value="HAD_sf"/>
</dbReference>
<gene>
    <name evidence="1" type="ORF">QWY14_03010</name>
</gene>
<dbReference type="Pfam" id="PF13419">
    <property type="entry name" value="HAD_2"/>
    <property type="match status" value="1"/>
</dbReference>
<dbReference type="Proteomes" id="UP001172055">
    <property type="component" value="Unassembled WGS sequence"/>
</dbReference>
<dbReference type="InterPro" id="IPR050155">
    <property type="entry name" value="HAD-like_hydrolase_sf"/>
</dbReference>
<sequence>MKYILFDFDGTLADSAHLHMQAWNALAERYKFKPVTMEDLHLTRHLTIQQRARLYNFPMHKLPVILPKIYQHFKDNIGDVQLFEGIKGMLDTLANQGFVVGIVSSNAKENIELLLKQEQIGSVSQVLSSSKIFGKDAVIKKFIKQHNITPDQVLYVGDEVRDIIACNKVAVPFMWVSWGLDGYELIEKENPKYVVHTPAELINKLIPKL</sequence>
<name>A0ABT8MZ63_9BACL</name>
<proteinExistence type="predicted"/>
<keyword evidence="2" id="KW-1185">Reference proteome</keyword>
<evidence type="ECO:0000313" key="1">
    <source>
        <dbReference type="EMBL" id="MDN7240739.1"/>
    </source>
</evidence>
<protein>
    <submittedName>
        <fullName evidence="1">HAD hydrolase-like protein</fullName>
    </submittedName>
</protein>
<dbReference type="EMBL" id="JAUJWV010000001">
    <property type="protein sequence ID" value="MDN7240739.1"/>
    <property type="molecule type" value="Genomic_DNA"/>
</dbReference>
<accession>A0ABT8MZ63</accession>
<reference evidence="1 2" key="1">
    <citation type="submission" date="2023-06" db="EMBL/GenBank/DDBJ databases">
        <title>Novel species in genus Planococcus.</title>
        <authorList>
            <person name="Ning S."/>
        </authorList>
    </citation>
    <scope>NUCLEOTIDE SEQUENCE [LARGE SCALE GENOMIC DNA]</scope>
    <source>
        <strain evidence="1 2">N028</strain>
    </source>
</reference>
<dbReference type="PANTHER" id="PTHR43434">
    <property type="entry name" value="PHOSPHOGLYCOLATE PHOSPHATASE"/>
    <property type="match status" value="1"/>
</dbReference>